<evidence type="ECO:0000256" key="2">
    <source>
        <dbReference type="ARBA" id="ARBA00004496"/>
    </source>
</evidence>
<evidence type="ECO:0000256" key="4">
    <source>
        <dbReference type="ARBA" id="ARBA00022490"/>
    </source>
</evidence>
<evidence type="ECO:0000259" key="7">
    <source>
        <dbReference type="Pfam" id="PF00881"/>
    </source>
</evidence>
<dbReference type="GO" id="GO:0005737">
    <property type="term" value="C:cytoplasm"/>
    <property type="evidence" value="ECO:0007669"/>
    <property type="project" value="UniProtKB-SubCell"/>
</dbReference>
<evidence type="ECO:0000256" key="1">
    <source>
        <dbReference type="ARBA" id="ARBA00004123"/>
    </source>
</evidence>
<comment type="caution">
    <text evidence="8">The sequence shown here is derived from an EMBL/GenBank/DDBJ whole genome shotgun (WGS) entry which is preliminary data.</text>
</comment>
<dbReference type="PANTHER" id="PTHR43035">
    <property type="entry name" value="FATTY ACID REPRESSION MUTANT PROTEIN 2-RELATED"/>
    <property type="match status" value="1"/>
</dbReference>
<keyword evidence="9" id="KW-1185">Reference proteome</keyword>
<feature type="domain" description="Nitroreductase" evidence="7">
    <location>
        <begin position="16"/>
        <end position="185"/>
    </location>
</feature>
<dbReference type="Gene3D" id="3.40.109.10">
    <property type="entry name" value="NADH Oxidase"/>
    <property type="match status" value="1"/>
</dbReference>
<dbReference type="GO" id="GO:0034599">
    <property type="term" value="P:cellular response to oxidative stress"/>
    <property type="evidence" value="ECO:0007669"/>
    <property type="project" value="InterPro"/>
</dbReference>
<proteinExistence type="inferred from homology"/>
<dbReference type="GO" id="GO:0005634">
    <property type="term" value="C:nucleus"/>
    <property type="evidence" value="ECO:0007669"/>
    <property type="project" value="UniProtKB-SubCell"/>
</dbReference>
<dbReference type="InterPro" id="IPR029479">
    <property type="entry name" value="Nitroreductase"/>
</dbReference>
<evidence type="ECO:0000313" key="9">
    <source>
        <dbReference type="Proteomes" id="UP001172673"/>
    </source>
</evidence>
<accession>A0AA39CBV4</accession>
<dbReference type="InterPro" id="IPR000415">
    <property type="entry name" value="Nitroreductase-like"/>
</dbReference>
<dbReference type="PANTHER" id="PTHR43035:SF4">
    <property type="entry name" value="NITROREDUCTASE FAMILY PROTEIN (AFU_ORTHOLOGUE AFUA_3G03530)"/>
    <property type="match status" value="1"/>
</dbReference>
<comment type="similarity">
    <text evidence="3">Belongs to the nitroreductase family.</text>
</comment>
<sequence length="212" mass="23777">MSSSKTSTDDFLAAAEYRRSVYTLTNKSTISDARIHEIINTAVKNAPSAFNVQSARAVVLLKEHHEKLWDLGDSLVKKAMPEAAYAGLAPRIQGFKAAYGSVLWFEDHAALDALKSKNPAIQHVVPEWSDHSNGMHQFIAWTALELEGLGANLQHYNFMPEFVDAVRKEWNIPDTWALHSQLVFGTPQHGLERSRERTYLPLEERVKVHGAS</sequence>
<dbReference type="SUPFAM" id="SSF55469">
    <property type="entry name" value="FMN-dependent nitroreductase-like"/>
    <property type="match status" value="1"/>
</dbReference>
<dbReference type="FunFam" id="3.40.109.10:FF:000001">
    <property type="entry name" value="Nitroreductase family"/>
    <property type="match status" value="1"/>
</dbReference>
<dbReference type="AlphaFoldDB" id="A0AA39CBV4"/>
<name>A0AA39CBV4_9EURO</name>
<reference evidence="8" key="1">
    <citation type="submission" date="2022-10" db="EMBL/GenBank/DDBJ databases">
        <title>Culturing micro-colonial fungi from biological soil crusts in the Mojave desert and describing Neophaeococcomyces mojavensis, and introducing the new genera and species Taxawa tesnikishii.</title>
        <authorList>
            <person name="Kurbessoian T."/>
            <person name="Stajich J.E."/>
        </authorList>
    </citation>
    <scope>NUCLEOTIDE SEQUENCE</scope>
    <source>
        <strain evidence="8">TK_41</strain>
    </source>
</reference>
<dbReference type="EMBL" id="JAPDRK010000025">
    <property type="protein sequence ID" value="KAJ9602599.1"/>
    <property type="molecule type" value="Genomic_DNA"/>
</dbReference>
<evidence type="ECO:0000256" key="6">
    <source>
        <dbReference type="ARBA" id="ARBA00023242"/>
    </source>
</evidence>
<evidence type="ECO:0000256" key="5">
    <source>
        <dbReference type="ARBA" id="ARBA00023002"/>
    </source>
</evidence>
<protein>
    <recommendedName>
        <fullName evidence="7">Nitroreductase domain-containing protein</fullName>
    </recommendedName>
</protein>
<keyword evidence="5" id="KW-0560">Oxidoreductase</keyword>
<dbReference type="InterPro" id="IPR033877">
    <property type="entry name" value="Frm2/Hbn1"/>
</dbReference>
<comment type="subcellular location">
    <subcellularLocation>
        <location evidence="2">Cytoplasm</location>
    </subcellularLocation>
    <subcellularLocation>
        <location evidence="1">Nucleus</location>
    </subcellularLocation>
</comment>
<dbReference type="GO" id="GO:0016491">
    <property type="term" value="F:oxidoreductase activity"/>
    <property type="evidence" value="ECO:0007669"/>
    <property type="project" value="UniProtKB-KW"/>
</dbReference>
<organism evidence="8 9">
    <name type="scientific">Cladophialophora chaetospira</name>
    <dbReference type="NCBI Taxonomy" id="386627"/>
    <lineage>
        <taxon>Eukaryota</taxon>
        <taxon>Fungi</taxon>
        <taxon>Dikarya</taxon>
        <taxon>Ascomycota</taxon>
        <taxon>Pezizomycotina</taxon>
        <taxon>Eurotiomycetes</taxon>
        <taxon>Chaetothyriomycetidae</taxon>
        <taxon>Chaetothyriales</taxon>
        <taxon>Herpotrichiellaceae</taxon>
        <taxon>Cladophialophora</taxon>
    </lineage>
</organism>
<gene>
    <name evidence="8" type="ORF">H2200_012792</name>
</gene>
<dbReference type="Proteomes" id="UP001172673">
    <property type="component" value="Unassembled WGS sequence"/>
</dbReference>
<dbReference type="CDD" id="cd02140">
    <property type="entry name" value="Frm2-like"/>
    <property type="match status" value="1"/>
</dbReference>
<evidence type="ECO:0000256" key="3">
    <source>
        <dbReference type="ARBA" id="ARBA00007118"/>
    </source>
</evidence>
<evidence type="ECO:0000313" key="8">
    <source>
        <dbReference type="EMBL" id="KAJ9602599.1"/>
    </source>
</evidence>
<keyword evidence="6" id="KW-0539">Nucleus</keyword>
<keyword evidence="4" id="KW-0963">Cytoplasm</keyword>
<dbReference type="Pfam" id="PF00881">
    <property type="entry name" value="Nitroreductase"/>
    <property type="match status" value="1"/>
</dbReference>